<dbReference type="InParanoid" id="W2RKV8"/>
<evidence type="ECO:0008006" key="4">
    <source>
        <dbReference type="Google" id="ProtNLM"/>
    </source>
</evidence>
<dbReference type="OrthoDB" id="3938623at2759"/>
<dbReference type="STRING" id="1220924.W2RKV8"/>
<dbReference type="GeneID" id="19975271"/>
<feature type="compositionally biased region" description="Low complexity" evidence="1">
    <location>
        <begin position="554"/>
        <end position="568"/>
    </location>
</feature>
<dbReference type="eggNOG" id="ENOG502QVCT">
    <property type="taxonomic scope" value="Eukaryota"/>
</dbReference>
<protein>
    <recommendedName>
        <fullName evidence="4">BCAS3 domain-containing protein</fullName>
    </recommendedName>
</protein>
<dbReference type="InterPro" id="IPR036322">
    <property type="entry name" value="WD40_repeat_dom_sf"/>
</dbReference>
<dbReference type="Proteomes" id="UP000030752">
    <property type="component" value="Unassembled WGS sequence"/>
</dbReference>
<sequence>MPSKKSNVNIDYKPDPFPNSVDTDLLDQEPTPRTSRKKNKNVKQTARVEPEISDPEVAREPSVSPPASNQIPRGFPHRSRDPGRDGLEDLTATEKVSDDHTPPQDTFLSPASTYGRSPPADLLLGFSHRPSPPTQSYIGKGGFNARSPPTSPPLAKARPISYGGPPTTVGYTRTSTSPYAHPASAFGSPPPHMPQAHFYEARDIDLGLGQRLGLKSQPPTLVKFASLAGVKEARNAILVGTANQLDVLGYEGDKVLQLGSLRNIPGVIHDATLLTWSRGQDPFQALRPLVALTVHGSHGDHIIPNERPPDYQSRRGSAAASYATPPQAGAGASTSVVVYSLRQQCLIADLLHLPSTSIPQVPSWMDKQQKPAPSGRLKLQTSGDHLLVSSGVSGEVFVFGIRQNGSEANFICLEKLWTTLQPRMRRRESSHSRPNDQDVSPADINRGEVDQEQAIVSLSGRWLAYCPALASRPSIGAVVGESVLCVNGASLSSRSAPARPVINCTVDSPDVETIFGKVAKGVAQEMLKGGKWLGEKGAQYWQQYWNQDTANRTPSSQQSPIYSPQQAPLQFPPTHGEPADATTKEPELVSIVDLQALQLKDGKKSSDFVPLATFEPPGGCSYLSFTPNGLCLLTASRRGDIYYVWDLLQVRYPRISIIEENEAQIAARVRQVHKNERFSESVIVDVEWEAPLGIRYAVVTQNRTVHMFDIPSAALRWPPPRARKKKRPVSIPADPASIGPQPPASSFFASAMNFATTKTQPMLANLRGRAPSMGGGVSGIGNTGLGYASATGMRSGKVVAAGFSKSLGAATNTVASIRHAGQSKLHLKMETVAGRLAWTYRDRRLRLSVLDSSGIRNYYVRKTNPRERQPETVSVFDSRKSVNVKLPEIYPTQDPEEGPHGFWQPSSQRPPQAPGFPAPLSFAEIDTNAPYQPFHSDSRVTMSVFPTDLPLSESQFPTASAIFHPRSDVPNPRKKDEDRWVFGLEIPTVRLNTGSPERNDHEEDGYRSVVYRETTLQQIGEEGEEQIVSTTRRRKAKKGKQARAQQGDTMTEDGQEGEEGFFEDDCDVLDFAEDRV</sequence>
<feature type="region of interest" description="Disordered" evidence="1">
    <location>
        <begin position="1021"/>
        <end position="1065"/>
    </location>
</feature>
<keyword evidence="3" id="KW-1185">Reference proteome</keyword>
<feature type="region of interest" description="Disordered" evidence="1">
    <location>
        <begin position="550"/>
        <end position="581"/>
    </location>
</feature>
<feature type="compositionally biased region" description="Basic residues" evidence="1">
    <location>
        <begin position="1031"/>
        <end position="1041"/>
    </location>
</feature>
<feature type="compositionally biased region" description="Basic and acidic residues" evidence="1">
    <location>
        <begin position="78"/>
        <end position="87"/>
    </location>
</feature>
<feature type="compositionally biased region" description="Basic and acidic residues" evidence="1">
    <location>
        <begin position="298"/>
        <end position="313"/>
    </location>
</feature>
<feature type="region of interest" description="Disordered" evidence="1">
    <location>
        <begin position="1"/>
        <end position="161"/>
    </location>
</feature>
<dbReference type="GO" id="GO:0042594">
    <property type="term" value="P:response to starvation"/>
    <property type="evidence" value="ECO:0007669"/>
    <property type="project" value="TreeGrafter"/>
</dbReference>
<dbReference type="GO" id="GO:0006914">
    <property type="term" value="P:autophagy"/>
    <property type="evidence" value="ECO:0007669"/>
    <property type="project" value="InterPro"/>
</dbReference>
<evidence type="ECO:0000256" key="1">
    <source>
        <dbReference type="SAM" id="MobiDB-lite"/>
    </source>
</evidence>
<dbReference type="RefSeq" id="XP_008720477.1">
    <property type="nucleotide sequence ID" value="XM_008722255.1"/>
</dbReference>
<dbReference type="SUPFAM" id="SSF50978">
    <property type="entry name" value="WD40 repeat-like"/>
    <property type="match status" value="1"/>
</dbReference>
<dbReference type="AlphaFoldDB" id="W2RKV8"/>
<dbReference type="EMBL" id="KB822724">
    <property type="protein sequence ID" value="ETN36945.1"/>
    <property type="molecule type" value="Genomic_DNA"/>
</dbReference>
<dbReference type="PANTHER" id="PTHR13268:SF0">
    <property type="entry name" value="BCAS3 MICROTUBULE ASSOCIATED CELL MIGRATION FACTOR"/>
    <property type="match status" value="1"/>
</dbReference>
<feature type="region of interest" description="Disordered" evidence="1">
    <location>
        <begin position="298"/>
        <end position="330"/>
    </location>
</feature>
<feature type="compositionally biased region" description="Polar residues" evidence="1">
    <location>
        <begin position="103"/>
        <end position="115"/>
    </location>
</feature>
<evidence type="ECO:0000313" key="3">
    <source>
        <dbReference type="Proteomes" id="UP000030752"/>
    </source>
</evidence>
<feature type="compositionally biased region" description="Basic and acidic residues" evidence="1">
    <location>
        <begin position="427"/>
        <end position="436"/>
    </location>
</feature>
<organism evidence="2 3">
    <name type="scientific">Cyphellophora europaea (strain CBS 101466)</name>
    <name type="common">Phialophora europaea</name>
    <dbReference type="NCBI Taxonomy" id="1220924"/>
    <lineage>
        <taxon>Eukaryota</taxon>
        <taxon>Fungi</taxon>
        <taxon>Dikarya</taxon>
        <taxon>Ascomycota</taxon>
        <taxon>Pezizomycotina</taxon>
        <taxon>Eurotiomycetes</taxon>
        <taxon>Chaetothyriomycetidae</taxon>
        <taxon>Chaetothyriales</taxon>
        <taxon>Cyphellophoraceae</taxon>
        <taxon>Cyphellophora</taxon>
    </lineage>
</organism>
<dbReference type="HOGENOM" id="CLU_005319_0_0_1"/>
<evidence type="ECO:0000313" key="2">
    <source>
        <dbReference type="EMBL" id="ETN36945.1"/>
    </source>
</evidence>
<feature type="compositionally biased region" description="Acidic residues" evidence="1">
    <location>
        <begin position="1050"/>
        <end position="1065"/>
    </location>
</feature>
<dbReference type="GO" id="GO:0005737">
    <property type="term" value="C:cytoplasm"/>
    <property type="evidence" value="ECO:0007669"/>
    <property type="project" value="TreeGrafter"/>
</dbReference>
<feature type="region of interest" description="Disordered" evidence="1">
    <location>
        <begin position="891"/>
        <end position="915"/>
    </location>
</feature>
<proteinExistence type="predicted"/>
<reference evidence="2 3" key="1">
    <citation type="submission" date="2013-03" db="EMBL/GenBank/DDBJ databases">
        <title>The Genome Sequence of Phialophora europaea CBS 101466.</title>
        <authorList>
            <consortium name="The Broad Institute Genomics Platform"/>
            <person name="Cuomo C."/>
            <person name="de Hoog S."/>
            <person name="Gorbushina A."/>
            <person name="Walker B."/>
            <person name="Young S.K."/>
            <person name="Zeng Q."/>
            <person name="Gargeya S."/>
            <person name="Fitzgerald M."/>
            <person name="Haas B."/>
            <person name="Abouelleil A."/>
            <person name="Allen A.W."/>
            <person name="Alvarado L."/>
            <person name="Arachchi H.M."/>
            <person name="Berlin A.M."/>
            <person name="Chapman S.B."/>
            <person name="Gainer-Dewar J."/>
            <person name="Goldberg J."/>
            <person name="Griggs A."/>
            <person name="Gujja S."/>
            <person name="Hansen M."/>
            <person name="Howarth C."/>
            <person name="Imamovic A."/>
            <person name="Ireland A."/>
            <person name="Larimer J."/>
            <person name="McCowan C."/>
            <person name="Murphy C."/>
            <person name="Pearson M."/>
            <person name="Poon T.W."/>
            <person name="Priest M."/>
            <person name="Roberts A."/>
            <person name="Saif S."/>
            <person name="Shea T."/>
            <person name="Sisk P."/>
            <person name="Sykes S."/>
            <person name="Wortman J."/>
            <person name="Nusbaum C."/>
            <person name="Birren B."/>
        </authorList>
    </citation>
    <scope>NUCLEOTIDE SEQUENCE [LARGE SCALE GENOMIC DNA]</scope>
    <source>
        <strain evidence="2 3">CBS 101466</strain>
    </source>
</reference>
<dbReference type="PANTHER" id="PTHR13268">
    <property type="entry name" value="BREAST CARCINOMA AMPLIFIED SEQUENCE 3"/>
    <property type="match status" value="1"/>
</dbReference>
<name>W2RKV8_CYPE1</name>
<dbReference type="InterPro" id="IPR045142">
    <property type="entry name" value="BCAS3-like"/>
</dbReference>
<feature type="region of interest" description="Disordered" evidence="1">
    <location>
        <begin position="424"/>
        <end position="446"/>
    </location>
</feature>
<gene>
    <name evidence="2" type="ORF">HMPREF1541_07932</name>
</gene>
<dbReference type="VEuPathDB" id="FungiDB:HMPREF1541_07932"/>
<accession>W2RKV8</accession>